<name>A0A7J7KRM8_BUGNE</name>
<protein>
    <recommendedName>
        <fullName evidence="7">Small ribosomal subunit protein uS2m</fullName>
    </recommendedName>
    <alternativeName>
        <fullName evidence="8">28S ribosomal protein S2, mitochondrial</fullName>
    </alternativeName>
</protein>
<comment type="caution">
    <text evidence="9">The sequence shown here is derived from an EMBL/GenBank/DDBJ whole genome shotgun (WGS) entry which is preliminary data.</text>
</comment>
<proteinExistence type="inferred from homology"/>
<dbReference type="EMBL" id="VXIV02000096">
    <property type="protein sequence ID" value="KAF6040850.1"/>
    <property type="molecule type" value="Genomic_DNA"/>
</dbReference>
<evidence type="ECO:0000256" key="2">
    <source>
        <dbReference type="ARBA" id="ARBA00006242"/>
    </source>
</evidence>
<evidence type="ECO:0000313" key="9">
    <source>
        <dbReference type="EMBL" id="KAF6040850.1"/>
    </source>
</evidence>
<dbReference type="GO" id="GO:0003735">
    <property type="term" value="F:structural constituent of ribosome"/>
    <property type="evidence" value="ECO:0007669"/>
    <property type="project" value="InterPro"/>
</dbReference>
<keyword evidence="3" id="KW-0689">Ribosomal protein</keyword>
<evidence type="ECO:0000256" key="6">
    <source>
        <dbReference type="ARBA" id="ARBA00059792"/>
    </source>
</evidence>
<dbReference type="PROSITE" id="PS00962">
    <property type="entry name" value="RIBOSOMAL_S2_1"/>
    <property type="match status" value="1"/>
</dbReference>
<dbReference type="GO" id="GO:0006412">
    <property type="term" value="P:translation"/>
    <property type="evidence" value="ECO:0007669"/>
    <property type="project" value="InterPro"/>
</dbReference>
<keyword evidence="10" id="KW-1185">Reference proteome</keyword>
<evidence type="ECO:0000313" key="10">
    <source>
        <dbReference type="Proteomes" id="UP000593567"/>
    </source>
</evidence>
<dbReference type="GO" id="GO:0005743">
    <property type="term" value="C:mitochondrial inner membrane"/>
    <property type="evidence" value="ECO:0007669"/>
    <property type="project" value="UniProtKB-ARBA"/>
</dbReference>
<dbReference type="Pfam" id="PF00318">
    <property type="entry name" value="Ribosomal_S2"/>
    <property type="match status" value="1"/>
</dbReference>
<comment type="subcellular location">
    <subcellularLocation>
        <location evidence="1">Mitochondrion</location>
    </subcellularLocation>
</comment>
<dbReference type="InterPro" id="IPR023591">
    <property type="entry name" value="Ribosomal_uS2_flav_dom_sf"/>
</dbReference>
<evidence type="ECO:0000256" key="1">
    <source>
        <dbReference type="ARBA" id="ARBA00004173"/>
    </source>
</evidence>
<dbReference type="PRINTS" id="PR00395">
    <property type="entry name" value="RIBOSOMALS2"/>
</dbReference>
<dbReference type="InterPro" id="IPR005706">
    <property type="entry name" value="Ribosomal_uS2_bac/mit/plastid"/>
</dbReference>
<keyword evidence="4" id="KW-0496">Mitochondrion</keyword>
<dbReference type="Gene3D" id="3.40.50.10490">
    <property type="entry name" value="Glucose-6-phosphate isomerase like protein, domain 1"/>
    <property type="match status" value="1"/>
</dbReference>
<dbReference type="OrthoDB" id="2320368at2759"/>
<evidence type="ECO:0000256" key="3">
    <source>
        <dbReference type="ARBA" id="ARBA00022980"/>
    </source>
</evidence>
<comment type="similarity">
    <text evidence="2">Belongs to the universal ribosomal protein uS2 family.</text>
</comment>
<dbReference type="SUPFAM" id="SSF52313">
    <property type="entry name" value="Ribosomal protein S2"/>
    <property type="match status" value="1"/>
</dbReference>
<dbReference type="InterPro" id="IPR001865">
    <property type="entry name" value="Ribosomal_uS2"/>
</dbReference>
<evidence type="ECO:0000256" key="5">
    <source>
        <dbReference type="ARBA" id="ARBA00023274"/>
    </source>
</evidence>
<dbReference type="CDD" id="cd01425">
    <property type="entry name" value="RPS2"/>
    <property type="match status" value="1"/>
</dbReference>
<reference evidence="9" key="1">
    <citation type="submission" date="2020-06" db="EMBL/GenBank/DDBJ databases">
        <title>Draft genome of Bugula neritina, a colonial animal packing powerful symbionts and potential medicines.</title>
        <authorList>
            <person name="Rayko M."/>
        </authorList>
    </citation>
    <scope>NUCLEOTIDE SEQUENCE [LARGE SCALE GENOMIC DNA]</scope>
    <source>
        <strain evidence="9">Kwan_BN1</strain>
    </source>
</reference>
<sequence>MVGVTFDTGSIQASASTTPEIVKNVHTEDLEAASLKHEDYFGVREMFTVSDLFKARVHLGHKQGLRHEHMTPYIYGSRLGQDIIDLDQTAEHLSLALNVVAHLAYRHGILLFMCRNRQNAILVEEAAKSCGEFAHCRYWSGGLFTNSTLQYRSVTRLPDACIFFGTQNNVFSQHKAVTEAAKMQILSIGVVDTNSDPRLISYPIPGNDDSLSAVKLYTDLFKKAILAGKERRIKDETESR</sequence>
<keyword evidence="5" id="KW-0687">Ribonucleoprotein</keyword>
<accession>A0A7J7KRM8</accession>
<evidence type="ECO:0000256" key="7">
    <source>
        <dbReference type="ARBA" id="ARBA00071390"/>
    </source>
</evidence>
<dbReference type="PANTHER" id="PTHR12534">
    <property type="entry name" value="30S RIBOSOMAL PROTEIN S2 PROKARYOTIC AND ORGANELLAR"/>
    <property type="match status" value="1"/>
</dbReference>
<evidence type="ECO:0000256" key="8">
    <source>
        <dbReference type="ARBA" id="ARBA00083109"/>
    </source>
</evidence>
<dbReference type="AlphaFoldDB" id="A0A7J7KRM8"/>
<dbReference type="InterPro" id="IPR018130">
    <property type="entry name" value="Ribosomal_uS2_CS"/>
</dbReference>
<dbReference type="GO" id="GO:0005763">
    <property type="term" value="C:mitochondrial small ribosomal subunit"/>
    <property type="evidence" value="ECO:0007669"/>
    <property type="project" value="UniProtKB-ARBA"/>
</dbReference>
<comment type="function">
    <text evidence="6">Required for mitoribosome formation and stability, and mitochondrial translation.</text>
</comment>
<gene>
    <name evidence="9" type="ORF">EB796_000833</name>
</gene>
<dbReference type="HAMAP" id="MF_00291_B">
    <property type="entry name" value="Ribosomal_uS2_B"/>
    <property type="match status" value="1"/>
</dbReference>
<evidence type="ECO:0000256" key="4">
    <source>
        <dbReference type="ARBA" id="ARBA00023128"/>
    </source>
</evidence>
<organism evidence="9 10">
    <name type="scientific">Bugula neritina</name>
    <name type="common">Brown bryozoan</name>
    <name type="synonym">Sertularia neritina</name>
    <dbReference type="NCBI Taxonomy" id="10212"/>
    <lineage>
        <taxon>Eukaryota</taxon>
        <taxon>Metazoa</taxon>
        <taxon>Spiralia</taxon>
        <taxon>Lophotrochozoa</taxon>
        <taxon>Bryozoa</taxon>
        <taxon>Gymnolaemata</taxon>
        <taxon>Cheilostomatida</taxon>
        <taxon>Flustrina</taxon>
        <taxon>Buguloidea</taxon>
        <taxon>Bugulidae</taxon>
        <taxon>Bugula</taxon>
    </lineage>
</organism>
<dbReference type="Proteomes" id="UP000593567">
    <property type="component" value="Unassembled WGS sequence"/>
</dbReference>
<dbReference type="PANTHER" id="PTHR12534:SF0">
    <property type="entry name" value="SMALL RIBOSOMAL SUBUNIT PROTEIN US2M"/>
    <property type="match status" value="1"/>
</dbReference>
<dbReference type="FunFam" id="3.40.50.10490:FF:000026">
    <property type="entry name" value="28S ribosomal protein S2, mitochondrial"/>
    <property type="match status" value="1"/>
</dbReference>